<dbReference type="PROSITE" id="PS51257">
    <property type="entry name" value="PROKAR_LIPOPROTEIN"/>
    <property type="match status" value="1"/>
</dbReference>
<sequence length="197" mass="19797">MTHLRPMLAIAVVLALGACGESPPPPADAPAETTTEPATPSTETPTSATTTPTALDAEGLRLVSPTGSTLLIAFGQPAKAANEALTAGRGAPAQQGLNSECGAGPLVYVGWSDGLTAYFQNDAFAGWAVNAAGPTTMSGIGVGSTRAEMEDVYAGVTVSETTLGQEFAAGQLYGILDGPGPQAKITALWSGVSCNFR</sequence>
<organism evidence="2 3">
    <name type="scientific">Brevundimonas vitisensis</name>
    <dbReference type="NCBI Taxonomy" id="2800818"/>
    <lineage>
        <taxon>Bacteria</taxon>
        <taxon>Pseudomonadati</taxon>
        <taxon>Pseudomonadota</taxon>
        <taxon>Alphaproteobacteria</taxon>
        <taxon>Caulobacterales</taxon>
        <taxon>Caulobacteraceae</taxon>
        <taxon>Brevundimonas</taxon>
    </lineage>
</organism>
<name>A0ABX7BRD8_9CAUL</name>
<dbReference type="Proteomes" id="UP000595448">
    <property type="component" value="Chromosome"/>
</dbReference>
<reference evidence="2 3" key="1">
    <citation type="submission" date="2021-01" db="EMBL/GenBank/DDBJ databases">
        <title>Brevundimonas vitis sp. nov., an bacterium isolated from grape (Vitis vinifera).</title>
        <authorList>
            <person name="Jiang L."/>
            <person name="Lee J."/>
        </authorList>
    </citation>
    <scope>NUCLEOTIDE SEQUENCE [LARGE SCALE GENOMIC DNA]</scope>
    <source>
        <strain evidence="2 3">GRTSA-9</strain>
    </source>
</reference>
<evidence type="ECO:0000256" key="1">
    <source>
        <dbReference type="SAM" id="MobiDB-lite"/>
    </source>
</evidence>
<feature type="region of interest" description="Disordered" evidence="1">
    <location>
        <begin position="22"/>
        <end position="55"/>
    </location>
</feature>
<evidence type="ECO:0000313" key="3">
    <source>
        <dbReference type="Proteomes" id="UP000595448"/>
    </source>
</evidence>
<dbReference type="RefSeq" id="WP_201102450.1">
    <property type="nucleotide sequence ID" value="NZ_CP067977.1"/>
</dbReference>
<accession>A0ABX7BRD8</accession>
<feature type="compositionally biased region" description="Low complexity" evidence="1">
    <location>
        <begin position="29"/>
        <end position="54"/>
    </location>
</feature>
<protein>
    <submittedName>
        <fullName evidence="2">Uncharacterized protein</fullName>
    </submittedName>
</protein>
<proteinExistence type="predicted"/>
<keyword evidence="3" id="KW-1185">Reference proteome</keyword>
<evidence type="ECO:0000313" key="2">
    <source>
        <dbReference type="EMBL" id="QQQ18075.1"/>
    </source>
</evidence>
<dbReference type="EMBL" id="CP067977">
    <property type="protein sequence ID" value="QQQ18075.1"/>
    <property type="molecule type" value="Genomic_DNA"/>
</dbReference>
<gene>
    <name evidence="2" type="ORF">JIP62_12265</name>
</gene>